<gene>
    <name evidence="1" type="ORF">WKV44_00770</name>
</gene>
<dbReference type="InterPro" id="IPR003718">
    <property type="entry name" value="OsmC/Ohr_fam"/>
</dbReference>
<name>A0ABU9U9C0_9SPIR</name>
<dbReference type="EMBL" id="JBCHKQ010000001">
    <property type="protein sequence ID" value="MEM5947069.1"/>
    <property type="molecule type" value="Genomic_DNA"/>
</dbReference>
<accession>A0ABU9U9C0</accession>
<dbReference type="Pfam" id="PF02566">
    <property type="entry name" value="OsmC"/>
    <property type="match status" value="1"/>
</dbReference>
<dbReference type="InterPro" id="IPR015946">
    <property type="entry name" value="KH_dom-like_a/b"/>
</dbReference>
<dbReference type="Proteomes" id="UP001466331">
    <property type="component" value="Unassembled WGS sequence"/>
</dbReference>
<dbReference type="InterPro" id="IPR036102">
    <property type="entry name" value="OsmC/Ohrsf"/>
</dbReference>
<evidence type="ECO:0000313" key="1">
    <source>
        <dbReference type="EMBL" id="MEM5947069.1"/>
    </source>
</evidence>
<dbReference type="Gene3D" id="3.30.300.20">
    <property type="match status" value="1"/>
</dbReference>
<dbReference type="SUPFAM" id="SSF82784">
    <property type="entry name" value="OsmC-like"/>
    <property type="match status" value="1"/>
</dbReference>
<proteinExistence type="predicted"/>
<dbReference type="RefSeq" id="WP_420068522.1">
    <property type="nucleotide sequence ID" value="NZ_JBCHKQ010000001.1"/>
</dbReference>
<sequence>MQIESKAVYRSEMAFTMLVDGHEFTVDADEKFGGKDLGPRPKNLLLSALAGCTGMDVVAILKKMQMPFDSFEIETLAELTEEHPKVFSKIKLIYRFTGKDLDKNKIEKAIKLSQEKYCGVTAMLEKAAEITYDIKLN</sequence>
<evidence type="ECO:0000313" key="2">
    <source>
        <dbReference type="Proteomes" id="UP001466331"/>
    </source>
</evidence>
<organism evidence="1 2">
    <name type="scientific">Rarispira pelagica</name>
    <dbReference type="NCBI Taxonomy" id="3141764"/>
    <lineage>
        <taxon>Bacteria</taxon>
        <taxon>Pseudomonadati</taxon>
        <taxon>Spirochaetota</taxon>
        <taxon>Spirochaetia</taxon>
        <taxon>Winmispirales</taxon>
        <taxon>Winmispiraceae</taxon>
        <taxon>Rarispira</taxon>
    </lineage>
</organism>
<comment type="caution">
    <text evidence="1">The sequence shown here is derived from an EMBL/GenBank/DDBJ whole genome shotgun (WGS) entry which is preliminary data.</text>
</comment>
<reference evidence="1 2" key="1">
    <citation type="submission" date="2024-03" db="EMBL/GenBank/DDBJ databases">
        <title>Ignisphaera cupida sp. nov., a hyperthermophilic hydrolytic archaeon from a hot spring of Kamchatka, and proposal of Ignisphaeraceae fam. nov.</title>
        <authorList>
            <person name="Podosokorskaya O.A."/>
            <person name="Elcheninov A.G."/>
            <person name="Maltseva A.I."/>
            <person name="Zayulina K.S."/>
            <person name="Novikov A."/>
            <person name="Merkel A.Y."/>
        </authorList>
    </citation>
    <scope>NUCLEOTIDE SEQUENCE [LARGE SCALE GENOMIC DNA]</scope>
    <source>
        <strain evidence="1 2">38H-sp</strain>
    </source>
</reference>
<protein>
    <submittedName>
        <fullName evidence="1">OsmC family protein</fullName>
    </submittedName>
</protein>
<dbReference type="PANTHER" id="PTHR34352">
    <property type="entry name" value="PROTEIN YHFA"/>
    <property type="match status" value="1"/>
</dbReference>
<dbReference type="PANTHER" id="PTHR34352:SF1">
    <property type="entry name" value="PROTEIN YHFA"/>
    <property type="match status" value="1"/>
</dbReference>
<keyword evidence="2" id="KW-1185">Reference proteome</keyword>